<keyword evidence="2" id="KW-0238">DNA-binding</keyword>
<dbReference type="InterPro" id="IPR011711">
    <property type="entry name" value="GntR_C"/>
</dbReference>
<dbReference type="CDD" id="cd07377">
    <property type="entry name" value="WHTH_GntR"/>
    <property type="match status" value="1"/>
</dbReference>
<dbReference type="RefSeq" id="WP_020046970.1">
    <property type="nucleotide sequence ID" value="NZ_CP071400.1"/>
</dbReference>
<proteinExistence type="predicted"/>
<accession>A0A154IKH4</accession>
<dbReference type="SMART" id="SM00895">
    <property type="entry name" value="FCD"/>
    <property type="match status" value="1"/>
</dbReference>
<dbReference type="InterPro" id="IPR036388">
    <property type="entry name" value="WH-like_DNA-bd_sf"/>
</dbReference>
<organism evidence="5">
    <name type="scientific">Rhizobium leguminosarum</name>
    <dbReference type="NCBI Taxonomy" id="384"/>
    <lineage>
        <taxon>Bacteria</taxon>
        <taxon>Pseudomonadati</taxon>
        <taxon>Pseudomonadota</taxon>
        <taxon>Alphaproteobacteria</taxon>
        <taxon>Hyphomicrobiales</taxon>
        <taxon>Rhizobiaceae</taxon>
        <taxon>Rhizobium/Agrobacterium group</taxon>
        <taxon>Rhizobium</taxon>
    </lineage>
</organism>
<dbReference type="SMART" id="SM00345">
    <property type="entry name" value="HTH_GNTR"/>
    <property type="match status" value="1"/>
</dbReference>
<dbReference type="Proteomes" id="UP000825699">
    <property type="component" value="Unassembled WGS sequence"/>
</dbReference>
<dbReference type="SUPFAM" id="SSF48008">
    <property type="entry name" value="GntR ligand-binding domain-like"/>
    <property type="match status" value="1"/>
</dbReference>
<dbReference type="SUPFAM" id="SSF46785">
    <property type="entry name" value="Winged helix' DNA-binding domain"/>
    <property type="match status" value="1"/>
</dbReference>
<feature type="domain" description="HTH gntR-type" evidence="4">
    <location>
        <begin position="21"/>
        <end position="88"/>
    </location>
</feature>
<dbReference type="PROSITE" id="PS50949">
    <property type="entry name" value="HTH_GNTR"/>
    <property type="match status" value="1"/>
</dbReference>
<keyword evidence="1" id="KW-0805">Transcription regulation</keyword>
<name>A0A154IKH4_RHILE</name>
<evidence type="ECO:0000259" key="4">
    <source>
        <dbReference type="PROSITE" id="PS50949"/>
    </source>
</evidence>
<evidence type="ECO:0000256" key="2">
    <source>
        <dbReference type="ARBA" id="ARBA00023125"/>
    </source>
</evidence>
<dbReference type="GO" id="GO:0003677">
    <property type="term" value="F:DNA binding"/>
    <property type="evidence" value="ECO:0007669"/>
    <property type="project" value="UniProtKB-KW"/>
</dbReference>
<dbReference type="InterPro" id="IPR000524">
    <property type="entry name" value="Tscrpt_reg_HTH_GntR"/>
</dbReference>
<sequence length="239" mass="27043">MNSQFASTFGLTAPGFPVVAGSTVQRVYDDLRKRIITIQLPPDTTLSRTELTETYEVSQTPIRDALQLLKQEGLVRIYPQSRTVVTRIDVLQIYEAHFLRVALETEVCRRLATDPDPDPSVITRARSIIKMQAAVADDADQIAIFQELDELFHQTLFAGAKRSSLHQLIRERSGHLERIRRLHLPEKGKIVSILDGHHAIIDAIAARNEQGAVDAIREHLSRTVAKVEDLRKEFPDYFV</sequence>
<comment type="caution">
    <text evidence="5">The sequence shown here is derived from an EMBL/GenBank/DDBJ whole genome shotgun (WGS) entry which is preliminary data.</text>
</comment>
<dbReference type="InterPro" id="IPR008920">
    <property type="entry name" value="TF_FadR/GntR_C"/>
</dbReference>
<dbReference type="InterPro" id="IPR036390">
    <property type="entry name" value="WH_DNA-bd_sf"/>
</dbReference>
<evidence type="ECO:0000256" key="1">
    <source>
        <dbReference type="ARBA" id="ARBA00023015"/>
    </source>
</evidence>
<dbReference type="EMBL" id="JAAXEP010000016">
    <property type="protein sequence ID" value="MBY5631791.1"/>
    <property type="molecule type" value="Genomic_DNA"/>
</dbReference>
<dbReference type="Pfam" id="PF07729">
    <property type="entry name" value="FCD"/>
    <property type="match status" value="1"/>
</dbReference>
<evidence type="ECO:0000313" key="5">
    <source>
        <dbReference type="EMBL" id="KZB01069.1"/>
    </source>
</evidence>
<reference evidence="5" key="1">
    <citation type="submission" date="2016-03" db="EMBL/GenBank/DDBJ databases">
        <title>Microsymbionts genomes from the relict species Vavilovia formosa.</title>
        <authorList>
            <person name="Chirak E."/>
            <person name="Kimeklis A."/>
            <person name="Kopat V."/>
            <person name="Andronov E."/>
        </authorList>
    </citation>
    <scope>NUCLEOTIDE SEQUENCE [LARGE SCALE GENOMIC DNA]</scope>
    <source>
        <strain evidence="5">Vaf12</strain>
    </source>
</reference>
<dbReference type="GO" id="GO:0003700">
    <property type="term" value="F:DNA-binding transcription factor activity"/>
    <property type="evidence" value="ECO:0007669"/>
    <property type="project" value="InterPro"/>
</dbReference>
<dbReference type="EMBL" id="LVYU01000082">
    <property type="protein sequence ID" value="KZB01069.1"/>
    <property type="molecule type" value="Genomic_DNA"/>
</dbReference>
<dbReference type="AlphaFoldDB" id="A0A154IKH4"/>
<protein>
    <submittedName>
        <fullName evidence="5">GntR family transcriptional regulator</fullName>
    </submittedName>
</protein>
<dbReference type="PANTHER" id="PTHR43537">
    <property type="entry name" value="TRANSCRIPTIONAL REGULATOR, GNTR FAMILY"/>
    <property type="match status" value="1"/>
</dbReference>
<dbReference type="Pfam" id="PF00392">
    <property type="entry name" value="GntR"/>
    <property type="match status" value="1"/>
</dbReference>
<dbReference type="Gene3D" id="1.20.120.530">
    <property type="entry name" value="GntR ligand-binding domain-like"/>
    <property type="match status" value="1"/>
</dbReference>
<dbReference type="Gene3D" id="1.10.10.10">
    <property type="entry name" value="Winged helix-like DNA-binding domain superfamily/Winged helix DNA-binding domain"/>
    <property type="match status" value="1"/>
</dbReference>
<evidence type="ECO:0000256" key="3">
    <source>
        <dbReference type="ARBA" id="ARBA00023163"/>
    </source>
</evidence>
<keyword evidence="3" id="KW-0804">Transcription</keyword>
<reference evidence="6" key="2">
    <citation type="submission" date="2020-04" db="EMBL/GenBank/DDBJ databases">
        <title>Global-level population genomics supports evidence of horizontal gene transfer on evolution of Rhizobia in Lentils.</title>
        <authorList>
            <person name="Gai Y."/>
            <person name="Cook D."/>
            <person name="Riely B."/>
        </authorList>
    </citation>
    <scope>NUCLEOTIDE SEQUENCE</scope>
    <source>
        <strain evidence="6">Derici101B</strain>
    </source>
</reference>
<evidence type="ECO:0000313" key="6">
    <source>
        <dbReference type="EMBL" id="MBY5631791.1"/>
    </source>
</evidence>
<dbReference type="PANTHER" id="PTHR43537:SF45">
    <property type="entry name" value="GNTR FAMILY REGULATORY PROTEIN"/>
    <property type="match status" value="1"/>
</dbReference>
<gene>
    <name evidence="5" type="ORF">A4A59_15005</name>
    <name evidence="6" type="ORF">HFO42_27415</name>
</gene>